<dbReference type="NCBIfam" id="TIGR00495">
    <property type="entry name" value="crvDNA_42K"/>
    <property type="match status" value="1"/>
</dbReference>
<evidence type="ECO:0000256" key="24">
    <source>
        <dbReference type="ARBA" id="ARBA00054230"/>
    </source>
</evidence>
<evidence type="ECO:0000256" key="22">
    <source>
        <dbReference type="ARBA" id="ARBA00023274"/>
    </source>
</evidence>
<protein>
    <recommendedName>
        <fullName evidence="26">Proliferation-associated protein 2G4</fullName>
    </recommendedName>
    <alternativeName>
        <fullName evidence="25">Zinc finger CCCH domain-containing protein 10</fullName>
    </alternativeName>
</protein>
<evidence type="ECO:0000256" key="20">
    <source>
        <dbReference type="ARBA" id="ARBA00023163"/>
    </source>
</evidence>
<evidence type="ECO:0000313" key="32">
    <source>
        <dbReference type="Proteomes" id="UP000710432"/>
    </source>
</evidence>
<dbReference type="Gene3D" id="1.10.10.10">
    <property type="entry name" value="Winged helix-like DNA-binding domain superfamily/Winged helix DNA-binding domain"/>
    <property type="match status" value="1"/>
</dbReference>
<feature type="compositionally biased region" description="Gly residues" evidence="29">
    <location>
        <begin position="495"/>
        <end position="518"/>
    </location>
</feature>
<evidence type="ECO:0000256" key="18">
    <source>
        <dbReference type="ARBA" id="ARBA00023015"/>
    </source>
</evidence>
<evidence type="ECO:0000256" key="28">
    <source>
        <dbReference type="SAM" id="Coils"/>
    </source>
</evidence>
<keyword evidence="12 27" id="KW-0863">Zinc-finger</keyword>
<keyword evidence="5" id="KW-0963">Cytoplasm</keyword>
<dbReference type="GO" id="GO:0008270">
    <property type="term" value="F:zinc ion binding"/>
    <property type="evidence" value="ECO:0007669"/>
    <property type="project" value="UniProtKB-KW"/>
</dbReference>
<keyword evidence="10 27" id="KW-0479">Metal-binding</keyword>
<feature type="region of interest" description="Disordered" evidence="29">
    <location>
        <begin position="798"/>
        <end position="846"/>
    </location>
</feature>
<keyword evidence="17" id="KW-0007">Acetylation</keyword>
<evidence type="ECO:0000256" key="11">
    <source>
        <dbReference type="ARBA" id="ARBA00022737"/>
    </source>
</evidence>
<evidence type="ECO:0000256" key="17">
    <source>
        <dbReference type="ARBA" id="ARBA00022990"/>
    </source>
</evidence>
<evidence type="ECO:0000256" key="16">
    <source>
        <dbReference type="ARBA" id="ARBA00022884"/>
    </source>
</evidence>
<dbReference type="GO" id="GO:0006417">
    <property type="term" value="P:regulation of translation"/>
    <property type="evidence" value="ECO:0007669"/>
    <property type="project" value="UniProtKB-KW"/>
</dbReference>
<feature type="coiled-coil region" evidence="28">
    <location>
        <begin position="721"/>
        <end position="755"/>
    </location>
</feature>
<comment type="caution">
    <text evidence="31">The sequence shown here is derived from an EMBL/GenBank/DDBJ whole genome shotgun (WGS) entry which is preliminary data.</text>
</comment>
<evidence type="ECO:0000256" key="19">
    <source>
        <dbReference type="ARBA" id="ARBA00023054"/>
    </source>
</evidence>
<dbReference type="InterPro" id="IPR000994">
    <property type="entry name" value="Pept_M24"/>
</dbReference>
<keyword evidence="16" id="KW-0694">RNA-binding</keyword>
<evidence type="ECO:0000256" key="27">
    <source>
        <dbReference type="PROSITE-ProRule" id="PRU00723"/>
    </source>
</evidence>
<keyword evidence="18" id="KW-0805">Transcription regulation</keyword>
<dbReference type="PANTHER" id="PTHR10804:SF11">
    <property type="entry name" value="PROLIFERATION-ASSOCIATED PROTEIN 2G4"/>
    <property type="match status" value="1"/>
</dbReference>
<keyword evidence="8" id="KW-0698">rRNA processing</keyword>
<keyword evidence="22" id="KW-0687">Ribonucleoprotein</keyword>
<keyword evidence="6" id="KW-0678">Repressor</keyword>
<dbReference type="Proteomes" id="UP000710432">
    <property type="component" value="Unassembled WGS sequence"/>
</dbReference>
<evidence type="ECO:0000256" key="3">
    <source>
        <dbReference type="ARBA" id="ARBA00007319"/>
    </source>
</evidence>
<dbReference type="GO" id="GO:0005730">
    <property type="term" value="C:nucleolus"/>
    <property type="evidence" value="ECO:0007669"/>
    <property type="project" value="UniProtKB-SubCell"/>
</dbReference>
<dbReference type="InterPro" id="IPR018349">
    <property type="entry name" value="Pept_M24A_MAP2_BS"/>
</dbReference>
<evidence type="ECO:0000256" key="12">
    <source>
        <dbReference type="ARBA" id="ARBA00022771"/>
    </source>
</evidence>
<dbReference type="AlphaFoldDB" id="A0A8J6G8C7"/>
<dbReference type="Pfam" id="PF00557">
    <property type="entry name" value="Peptidase_M24"/>
    <property type="match status" value="1"/>
</dbReference>
<keyword evidence="13 27" id="KW-0862">Zinc</keyword>
<dbReference type="GO" id="GO:0006364">
    <property type="term" value="P:rRNA processing"/>
    <property type="evidence" value="ECO:0007669"/>
    <property type="project" value="UniProtKB-KW"/>
</dbReference>
<dbReference type="FunFam" id="3.30.1370.210:FF:000003">
    <property type="entry name" value="Zinc finger CCCH domain-containing protein 10"/>
    <property type="match status" value="1"/>
</dbReference>
<evidence type="ECO:0000256" key="15">
    <source>
        <dbReference type="ARBA" id="ARBA00022845"/>
    </source>
</evidence>
<feature type="zinc finger region" description="C3H1-type" evidence="27">
    <location>
        <begin position="556"/>
        <end position="582"/>
    </location>
</feature>
<dbReference type="PROSITE" id="PS01202">
    <property type="entry name" value="MAP_2"/>
    <property type="match status" value="1"/>
</dbReference>
<feature type="compositionally biased region" description="Polar residues" evidence="29">
    <location>
        <begin position="798"/>
        <end position="814"/>
    </location>
</feature>
<feature type="domain" description="C3H1-type" evidence="30">
    <location>
        <begin position="617"/>
        <end position="644"/>
    </location>
</feature>
<evidence type="ECO:0000256" key="21">
    <source>
        <dbReference type="ARBA" id="ARBA00023242"/>
    </source>
</evidence>
<dbReference type="SMART" id="SM00356">
    <property type="entry name" value="ZnF_C3H1"/>
    <property type="match status" value="3"/>
</dbReference>
<dbReference type="CDD" id="cd01089">
    <property type="entry name" value="PA2G4-like"/>
    <property type="match status" value="1"/>
</dbReference>
<comment type="function">
    <text evidence="23">Specific regulator of miRNA biogenesis. Binds, via the C3H1-type zinc finger domains, to the binding motif 5'-GCAGCGC-3' on microRNA pri-MIR143 and negatively regulates the processing to mature microRNA.</text>
</comment>
<comment type="function">
    <text evidence="24">May play a role in a ERBB3-regulated signal transduction pathway. Seems be involved in growth regulation. Acts a corepressor of the androgen receptor (AR) and is regulated by the ERBB3 ligand neuregulin-1/heregulin (HRG). Inhibits transcription of some E2F1-regulated promoters, probably by recruiting histone acetylase (HAT) activity. Binds RNA. Associates with 28S, 18S and 5.8S mature rRNAs, several rRNA precursors and probably U3 small nucleolar RNA. May be involved in regulation of intermediate and late steps of rRNA processing. May be involved in ribosome assembly. Mediates cap-independent translation of specific viral IRESs (internal ribosomal entry site). Together with PTBP1 is required for the translation initiation on the foot-and-mouth disease virus (FMDV) IRES. Regulates cell proliferation, differentiation, and survival. Isoform 1 suppresses apoptosis whereas isoform 2 promotes cell differentiation.</text>
</comment>
<dbReference type="GO" id="GO:0005737">
    <property type="term" value="C:cytoplasm"/>
    <property type="evidence" value="ECO:0007669"/>
    <property type="project" value="UniProtKB-SubCell"/>
</dbReference>
<comment type="similarity">
    <text evidence="3">Belongs to the peptidase M24 family.</text>
</comment>
<keyword evidence="9" id="KW-0597">Phosphoprotein</keyword>
<sequence>MSGEDEQQEQTIAEDLVVTKYKMGGDIANRVLRSLVDAASSGVSVLSLCEKGDAMIMEETGKIFKKEKEMKKGIAFPTSISVNNCVCHFSPLKSDQDYILKEGDLVKIDLGVHVDGFIANVAHTFVIGVAQGTQVTGRKADVIKAAHLCAEAALRLVKPGNQNTQVTEAWNKVAHSFNCTPIEGMLSHQLKQHVIDGEKTIIQNPTDQQKKDHEKAEFEVHEVYAVDVLVSSGEGKAKDAGQRTTIYKRDPSKQYGLKMKTSRAFFSEVERRFDAMPFTLRAFEDEKKARMGVVECAKHELLQPFNVLYEKEGEYVAQFKFTVLLMPNGPMRITSGPFEPDLYKSEMEVQDAELKALLQSSASRKTQKKKKKKTPLRHESEARLAGSFLRLVARKGDHRVWFRVWWLERHCFRRKRKNRRVGGSLSKLEDRQAAAATTAAAAAFRFGAPNSNPRPDSDPHILLIMSPQEWQEKEENPELGGTRMPDRDNYANGTGNSGGVPGGGGNEEASGAGTGSGGATSDAICRDFLRNVCKRGKRCRYRHPDMSEVSNLGVSKNEFIFCHDFQNKECSRPNCRFIHGSKEDEDGYKKTGELPPRLRQKVAAGLGLSPADLPNGKEEVPICRDFLKGDCQRGTKCKFRHLQRDFEFDARGGGGTGGGGSTGSIPSGRRHDLYDIYDLPERGFEDHEPGPKRRRGGCCPPDGPHFESYEYNLAPSRGAECRLLEEENAMLRKRVEELKKQVSNLLATNEVLLEQNAQFRNQAKVMTLSSTAPATEQTLAPTVGTVATFNHGIAQTHTTLSSQALQPRPVSQQELVAPAGAPAAPPTNAAPPAAPPPPPPHLNPEITPLSAALAQTIAQGMAPPPVSMAPVAVSVAPVAPVAVSMAQPLAGITMSHTTTPMVTYPIASQSMRITAMPH</sequence>
<evidence type="ECO:0000256" key="7">
    <source>
        <dbReference type="ARBA" id="ARBA00022499"/>
    </source>
</evidence>
<evidence type="ECO:0000256" key="23">
    <source>
        <dbReference type="ARBA" id="ARBA00053589"/>
    </source>
</evidence>
<organism evidence="31 32">
    <name type="scientific">Microtus ochrogaster</name>
    <name type="common">Prairie vole</name>
    <dbReference type="NCBI Taxonomy" id="79684"/>
    <lineage>
        <taxon>Eukaryota</taxon>
        <taxon>Metazoa</taxon>
        <taxon>Chordata</taxon>
        <taxon>Craniata</taxon>
        <taxon>Vertebrata</taxon>
        <taxon>Euteleostomi</taxon>
        <taxon>Mammalia</taxon>
        <taxon>Eutheria</taxon>
        <taxon>Euarchontoglires</taxon>
        <taxon>Glires</taxon>
        <taxon>Rodentia</taxon>
        <taxon>Myomorpha</taxon>
        <taxon>Muroidea</taxon>
        <taxon>Cricetidae</taxon>
        <taxon>Arvicolinae</taxon>
        <taxon>Microtus</taxon>
    </lineage>
</organism>
<dbReference type="InterPro" id="IPR036388">
    <property type="entry name" value="WH-like_DNA-bd_sf"/>
</dbReference>
<feature type="compositionally biased region" description="Gly residues" evidence="29">
    <location>
        <begin position="651"/>
        <end position="662"/>
    </location>
</feature>
<evidence type="ECO:0000256" key="13">
    <source>
        <dbReference type="ARBA" id="ARBA00022833"/>
    </source>
</evidence>
<proteinExistence type="inferred from homology"/>
<keyword evidence="19 28" id="KW-0175">Coiled coil</keyword>
<comment type="subcellular location">
    <subcellularLocation>
        <location evidence="1">Cytoplasm</location>
    </subcellularLocation>
    <subcellularLocation>
        <location evidence="2">Nucleus</location>
        <location evidence="2">Nucleolus</location>
    </subcellularLocation>
</comment>
<evidence type="ECO:0000256" key="10">
    <source>
        <dbReference type="ARBA" id="ARBA00022723"/>
    </source>
</evidence>
<dbReference type="InterPro" id="IPR036390">
    <property type="entry name" value="WH_DNA-bd_sf"/>
</dbReference>
<dbReference type="InterPro" id="IPR036005">
    <property type="entry name" value="Creatinase/aminopeptidase-like"/>
</dbReference>
<evidence type="ECO:0000256" key="4">
    <source>
        <dbReference type="ARBA" id="ARBA00022481"/>
    </source>
</evidence>
<keyword evidence="15" id="KW-0810">Translation regulation</keyword>
<keyword evidence="11" id="KW-0677">Repeat</keyword>
<dbReference type="FunFam" id="1.10.10.10:FF:000029">
    <property type="entry name" value="Proliferation-associated 2G4, a"/>
    <property type="match status" value="1"/>
</dbReference>
<evidence type="ECO:0000259" key="30">
    <source>
        <dbReference type="PROSITE" id="PS50103"/>
    </source>
</evidence>
<dbReference type="PROSITE" id="PS50103">
    <property type="entry name" value="ZF_C3H1"/>
    <property type="match status" value="3"/>
</dbReference>
<dbReference type="InterPro" id="IPR000571">
    <property type="entry name" value="Znf_CCCH"/>
</dbReference>
<dbReference type="GO" id="GO:0003723">
    <property type="term" value="F:RNA binding"/>
    <property type="evidence" value="ECO:0007669"/>
    <property type="project" value="UniProtKB-KW"/>
</dbReference>
<feature type="region of interest" description="Disordered" evidence="29">
    <location>
        <begin position="648"/>
        <end position="671"/>
    </location>
</feature>
<feature type="region of interest" description="Disordered" evidence="29">
    <location>
        <begin position="360"/>
        <end position="379"/>
    </location>
</feature>
<evidence type="ECO:0000256" key="2">
    <source>
        <dbReference type="ARBA" id="ARBA00004604"/>
    </source>
</evidence>
<dbReference type="Gene3D" id="3.30.1370.210">
    <property type="match status" value="2"/>
</dbReference>
<name>A0A8J6G8C7_MICOH</name>
<feature type="zinc finger region" description="C3H1-type" evidence="27">
    <location>
        <begin position="617"/>
        <end position="644"/>
    </location>
</feature>
<feature type="domain" description="C3H1-type" evidence="30">
    <location>
        <begin position="519"/>
        <end position="546"/>
    </location>
</feature>
<dbReference type="InterPro" id="IPR004545">
    <property type="entry name" value="PA2G4"/>
</dbReference>
<evidence type="ECO:0000256" key="8">
    <source>
        <dbReference type="ARBA" id="ARBA00022552"/>
    </source>
</evidence>
<accession>A0A8J6G8C7</accession>
<evidence type="ECO:0000256" key="6">
    <source>
        <dbReference type="ARBA" id="ARBA00022491"/>
    </source>
</evidence>
<evidence type="ECO:0000256" key="14">
    <source>
        <dbReference type="ARBA" id="ARBA00022843"/>
    </source>
</evidence>
<feature type="zinc finger region" description="C3H1-type" evidence="27">
    <location>
        <begin position="519"/>
        <end position="546"/>
    </location>
</feature>
<dbReference type="Pfam" id="PF00642">
    <property type="entry name" value="zf-CCCH"/>
    <property type="match status" value="1"/>
</dbReference>
<keyword evidence="14" id="KW-0832">Ubl conjugation</keyword>
<dbReference type="SUPFAM" id="SSF55920">
    <property type="entry name" value="Creatinase/aminopeptidase"/>
    <property type="match status" value="1"/>
</dbReference>
<dbReference type="FunFam" id="3.90.230.10:FF:000008">
    <property type="entry name" value="Proliferation-associated 2G4, b"/>
    <property type="match status" value="1"/>
</dbReference>
<dbReference type="Pfam" id="PF14608">
    <property type="entry name" value="zf-CCCH_2"/>
    <property type="match status" value="2"/>
</dbReference>
<evidence type="ECO:0000256" key="29">
    <source>
        <dbReference type="SAM" id="MobiDB-lite"/>
    </source>
</evidence>
<dbReference type="EMBL" id="JAATJU010024490">
    <property type="protein sequence ID" value="KAH0505517.1"/>
    <property type="molecule type" value="Genomic_DNA"/>
</dbReference>
<evidence type="ECO:0000256" key="5">
    <source>
        <dbReference type="ARBA" id="ARBA00022490"/>
    </source>
</evidence>
<evidence type="ECO:0000313" key="31">
    <source>
        <dbReference type="EMBL" id="KAH0505517.1"/>
    </source>
</evidence>
<dbReference type="SUPFAM" id="SSF46785">
    <property type="entry name" value="Winged helix' DNA-binding domain"/>
    <property type="match status" value="1"/>
</dbReference>
<gene>
    <name evidence="31" type="ORF">LTLLF_177565</name>
</gene>
<feature type="compositionally biased region" description="Pro residues" evidence="29">
    <location>
        <begin position="823"/>
        <end position="842"/>
    </location>
</feature>
<evidence type="ECO:0000256" key="26">
    <source>
        <dbReference type="ARBA" id="ARBA00072789"/>
    </source>
</evidence>
<dbReference type="PANTHER" id="PTHR10804">
    <property type="entry name" value="PROTEASE FAMILY M24 METHIONYL AMINOPEPTIDASE, AMINOPEPTIDASE P"/>
    <property type="match status" value="1"/>
</dbReference>
<dbReference type="FunFam" id="3.90.230.10:FF:000031">
    <property type="entry name" value="Proliferation-associated 2G4-like protein"/>
    <property type="match status" value="1"/>
</dbReference>
<evidence type="ECO:0000256" key="9">
    <source>
        <dbReference type="ARBA" id="ARBA00022553"/>
    </source>
</evidence>
<feature type="domain" description="C3H1-type" evidence="30">
    <location>
        <begin position="556"/>
        <end position="582"/>
    </location>
</feature>
<reference evidence="31" key="1">
    <citation type="submission" date="2020-03" db="EMBL/GenBank/DDBJ databases">
        <title>Studies in the Genomics of Life Span.</title>
        <authorList>
            <person name="Glass D."/>
        </authorList>
    </citation>
    <scope>NUCLEOTIDE SEQUENCE</scope>
    <source>
        <strain evidence="31">LTLLF</strain>
        <tissue evidence="31">Muscle</tissue>
    </source>
</reference>
<feature type="region of interest" description="Disordered" evidence="29">
    <location>
        <begin position="467"/>
        <end position="519"/>
    </location>
</feature>
<keyword evidence="21" id="KW-0539">Nucleus</keyword>
<feature type="compositionally biased region" description="Basic residues" evidence="29">
    <location>
        <begin position="365"/>
        <end position="375"/>
    </location>
</feature>
<dbReference type="GO" id="GO:1990904">
    <property type="term" value="C:ribonucleoprotein complex"/>
    <property type="evidence" value="ECO:0007669"/>
    <property type="project" value="UniProtKB-KW"/>
</dbReference>
<evidence type="ECO:0000256" key="1">
    <source>
        <dbReference type="ARBA" id="ARBA00004496"/>
    </source>
</evidence>
<keyword evidence="4" id="KW-0488">Methylation</keyword>
<keyword evidence="7" id="KW-1017">Isopeptide bond</keyword>
<keyword evidence="20" id="KW-0804">Transcription</keyword>
<evidence type="ECO:0000256" key="25">
    <source>
        <dbReference type="ARBA" id="ARBA00067907"/>
    </source>
</evidence>
<dbReference type="Gene3D" id="3.90.230.10">
    <property type="entry name" value="Creatinase/methionine aminopeptidase superfamily"/>
    <property type="match status" value="1"/>
</dbReference>
<dbReference type="InterPro" id="IPR047113">
    <property type="entry name" value="PA2G4/ARX1"/>
</dbReference>